<evidence type="ECO:0000313" key="3">
    <source>
        <dbReference type="Proteomes" id="UP000604475"/>
    </source>
</evidence>
<organism evidence="2 3">
    <name type="scientific">Frankia nepalensis</name>
    <dbReference type="NCBI Taxonomy" id="1836974"/>
    <lineage>
        <taxon>Bacteria</taxon>
        <taxon>Bacillati</taxon>
        <taxon>Actinomycetota</taxon>
        <taxon>Actinomycetes</taxon>
        <taxon>Frankiales</taxon>
        <taxon>Frankiaceae</taxon>
        <taxon>Frankia</taxon>
    </lineage>
</organism>
<dbReference type="AlphaFoldDB" id="A0A937RM91"/>
<dbReference type="RefSeq" id="WP_203031873.1">
    <property type="nucleotide sequence ID" value="NZ_JADWYV010000106.1"/>
</dbReference>
<sequence length="118" mass="12647">MAAAFFLTIPGLVVLLLALAAADRFGSWLRGRSWLPWHRRTSHRAVSAVAFDELAACLYAGKRHQIEQRALDEALPADDDKSSAPPSPHPAIPPSPEPDGDLGVLSDVSGEIRRSSGP</sequence>
<feature type="compositionally biased region" description="Pro residues" evidence="1">
    <location>
        <begin position="85"/>
        <end position="97"/>
    </location>
</feature>
<proteinExistence type="predicted"/>
<keyword evidence="3" id="KW-1185">Reference proteome</keyword>
<reference evidence="2" key="1">
    <citation type="submission" date="2020-12" db="EMBL/GenBank/DDBJ databases">
        <title>Genomic characterization of non-nitrogen-fixing Frankia strains.</title>
        <authorList>
            <person name="Carlos-Shanley C."/>
            <person name="Guerra T."/>
            <person name="Hahn D."/>
        </authorList>
    </citation>
    <scope>NUCLEOTIDE SEQUENCE</scope>
    <source>
        <strain evidence="2">CN6</strain>
    </source>
</reference>
<comment type="caution">
    <text evidence="2">The sequence shown here is derived from an EMBL/GenBank/DDBJ whole genome shotgun (WGS) entry which is preliminary data.</text>
</comment>
<accession>A0A937RM91</accession>
<gene>
    <name evidence="2" type="ORF">I7412_37855</name>
</gene>
<protein>
    <submittedName>
        <fullName evidence="2">Uncharacterized protein</fullName>
    </submittedName>
</protein>
<name>A0A937RM91_9ACTN</name>
<evidence type="ECO:0000256" key="1">
    <source>
        <dbReference type="SAM" id="MobiDB-lite"/>
    </source>
</evidence>
<dbReference type="Proteomes" id="UP000604475">
    <property type="component" value="Unassembled WGS sequence"/>
</dbReference>
<feature type="region of interest" description="Disordered" evidence="1">
    <location>
        <begin position="69"/>
        <end position="118"/>
    </location>
</feature>
<feature type="compositionally biased region" description="Basic and acidic residues" evidence="1">
    <location>
        <begin position="69"/>
        <end position="82"/>
    </location>
</feature>
<dbReference type="EMBL" id="JAEACQ010000351">
    <property type="protein sequence ID" value="MBL7632825.1"/>
    <property type="molecule type" value="Genomic_DNA"/>
</dbReference>
<evidence type="ECO:0000313" key="2">
    <source>
        <dbReference type="EMBL" id="MBL7632825.1"/>
    </source>
</evidence>